<dbReference type="CDD" id="cd00156">
    <property type="entry name" value="REC"/>
    <property type="match status" value="1"/>
</dbReference>
<evidence type="ECO:0000313" key="4">
    <source>
        <dbReference type="Proteomes" id="UP000638732"/>
    </source>
</evidence>
<evidence type="ECO:0000313" key="3">
    <source>
        <dbReference type="EMBL" id="NCD69462.1"/>
    </source>
</evidence>
<keyword evidence="4" id="KW-1185">Reference proteome</keyword>
<accession>A0A965ZG47</accession>
<proteinExistence type="predicted"/>
<dbReference type="Gene3D" id="3.40.50.2300">
    <property type="match status" value="1"/>
</dbReference>
<dbReference type="Proteomes" id="UP000638732">
    <property type="component" value="Unassembled WGS sequence"/>
</dbReference>
<protein>
    <submittedName>
        <fullName evidence="3">PglZ domain-containing protein</fullName>
    </submittedName>
</protein>
<dbReference type="AlphaFoldDB" id="A0A965ZG47"/>
<reference evidence="3" key="2">
    <citation type="submission" date="2020-10" db="EMBL/GenBank/DDBJ databases">
        <title>Mucilaginibacter sp. nov., isolated from soil.</title>
        <authorList>
            <person name="Jeon C.O."/>
        </authorList>
    </citation>
    <scope>NUCLEOTIDE SEQUENCE</scope>
    <source>
        <strain evidence="3">R11</strain>
    </source>
</reference>
<dbReference type="GO" id="GO:0000160">
    <property type="term" value="P:phosphorelay signal transduction system"/>
    <property type="evidence" value="ECO:0007669"/>
    <property type="project" value="InterPro"/>
</dbReference>
<dbReference type="SUPFAM" id="SSF52172">
    <property type="entry name" value="CheY-like"/>
    <property type="match status" value="1"/>
</dbReference>
<dbReference type="Pfam" id="PF00072">
    <property type="entry name" value="Response_reg"/>
    <property type="match status" value="1"/>
</dbReference>
<dbReference type="EMBL" id="WWEO01000041">
    <property type="protein sequence ID" value="NCD69462.1"/>
    <property type="molecule type" value="Genomic_DNA"/>
</dbReference>
<comment type="caution">
    <text evidence="3">The sequence shown here is derived from an EMBL/GenBank/DDBJ whole genome shotgun (WGS) entry which is preliminary data.</text>
</comment>
<organism evidence="3 4">
    <name type="scientific">Mucilaginibacter agri</name>
    <dbReference type="NCBI Taxonomy" id="2695265"/>
    <lineage>
        <taxon>Bacteria</taxon>
        <taxon>Pseudomonadati</taxon>
        <taxon>Bacteroidota</taxon>
        <taxon>Sphingobacteriia</taxon>
        <taxon>Sphingobacteriales</taxon>
        <taxon>Sphingobacteriaceae</taxon>
        <taxon>Mucilaginibacter</taxon>
    </lineage>
</organism>
<dbReference type="InterPro" id="IPR011006">
    <property type="entry name" value="CheY-like_superfamily"/>
</dbReference>
<sequence>MQETTILWADDEIDLLKPHIMLLNEKGYKVTTVTNGRDAVDAFKGGYFDLVFLDENMPGLTGLETLSEIKALNNDVPVVLITKNEEEPMMEDAIGSKIDDYLIKPVNPKQVLLTIKKLTENKRLVTEKTTMAYQQDFRQLGMTLNDNLSYQEWADVYKKLIYWELELETLQDSGMHEILTLQKAEANVQFSKFIEKNYLDWIKNQDKGPMLSHQLFKKKVFPKLEGGQPVFFILIDNLRYDQFRIINPIISEYFRLEEEDTYYSILPTATQYARNAIFAGLMPLDMEKRFPNQWQNDEDEGGKNLFESDFLSDNVKRSVRKECKVSYNKILNIDEGRALNDSVNNLMNNDLNVVVYNFVDMLSHARTDMQMIRELASDDAAYRSLTLSWFEHSPLFDLLKFLSTKQVKVVITTDHGTIRVKNPSKIIGDRNTNTNLRYKQGKNLNFNAKDVFHIRNPHDAMLPKLHVSSSFVFAKSDNYFVYPNNYNQFVNFYNESFQHGGISLEEMIIPVATYSSK</sequence>
<dbReference type="PANTHER" id="PTHR43228:SF1">
    <property type="entry name" value="TWO-COMPONENT RESPONSE REGULATOR ARR22"/>
    <property type="match status" value="1"/>
</dbReference>
<evidence type="ECO:0000256" key="1">
    <source>
        <dbReference type="PROSITE-ProRule" id="PRU00169"/>
    </source>
</evidence>
<gene>
    <name evidence="3" type="ORF">GSY63_08855</name>
</gene>
<dbReference type="SMART" id="SM00448">
    <property type="entry name" value="REC"/>
    <property type="match status" value="1"/>
</dbReference>
<keyword evidence="1" id="KW-0597">Phosphoprotein</keyword>
<reference evidence="3" key="1">
    <citation type="submission" date="2020-01" db="EMBL/GenBank/DDBJ databases">
        <authorList>
            <person name="Seo Y.L."/>
        </authorList>
    </citation>
    <scope>NUCLEOTIDE SEQUENCE</scope>
    <source>
        <strain evidence="3">R11</strain>
    </source>
</reference>
<dbReference type="InterPro" id="IPR017850">
    <property type="entry name" value="Alkaline_phosphatase_core_sf"/>
</dbReference>
<feature type="modified residue" description="4-aspartylphosphate" evidence="1">
    <location>
        <position position="54"/>
    </location>
</feature>
<dbReference type="Pfam" id="PF08665">
    <property type="entry name" value="PglZ"/>
    <property type="match status" value="1"/>
</dbReference>
<dbReference type="PANTHER" id="PTHR43228">
    <property type="entry name" value="TWO-COMPONENT RESPONSE REGULATOR"/>
    <property type="match status" value="1"/>
</dbReference>
<name>A0A965ZG47_9SPHI</name>
<dbReference type="PROSITE" id="PS50110">
    <property type="entry name" value="RESPONSE_REGULATORY"/>
    <property type="match status" value="1"/>
</dbReference>
<evidence type="ECO:0000259" key="2">
    <source>
        <dbReference type="PROSITE" id="PS50110"/>
    </source>
</evidence>
<dbReference type="SUPFAM" id="SSF53649">
    <property type="entry name" value="Alkaline phosphatase-like"/>
    <property type="match status" value="1"/>
</dbReference>
<dbReference type="InterPro" id="IPR052048">
    <property type="entry name" value="ST_Response_Regulator"/>
</dbReference>
<feature type="domain" description="Response regulatory" evidence="2">
    <location>
        <begin position="5"/>
        <end position="119"/>
    </location>
</feature>
<dbReference type="RefSeq" id="WP_166585430.1">
    <property type="nucleotide sequence ID" value="NZ_WWEO01000041.1"/>
</dbReference>
<dbReference type="InterPro" id="IPR001789">
    <property type="entry name" value="Sig_transdc_resp-reg_receiver"/>
</dbReference>